<sequence>MSVLQYITSQRGKKLLVYKNYIHRQDRRDENKIIWRCNGNQKCPGRVHVSENDIVLKYVDHSHLSDVAKIQAKKTVEEMKTLAKENSLTTHAIIGEGSSQLDYDKSVNLLQNCSKKGRDSGKAKLINDILKRTKHERSVQRDTNKSDFKKEMMLLRKESDLRHRETEKEKNGSLILKLKWKKNGVYNKANLTSLFSKYGELSFVMVLKNSVAFVMYKSKTTAVSDFKLN</sequence>
<keyword evidence="2" id="KW-0863">Zinc-finger</keyword>
<proteinExistence type="predicted"/>
<feature type="domain" description="FLYWCH-type" evidence="4">
    <location>
        <begin position="6"/>
        <end position="63"/>
    </location>
</feature>
<dbReference type="EMBL" id="CARXXK010001372">
    <property type="protein sequence ID" value="CAI6375821.1"/>
    <property type="molecule type" value="Genomic_DNA"/>
</dbReference>
<dbReference type="AlphaFoldDB" id="A0AAV0Y937"/>
<keyword evidence="3" id="KW-0862">Zinc</keyword>
<evidence type="ECO:0000313" key="6">
    <source>
        <dbReference type="Proteomes" id="UP001160148"/>
    </source>
</evidence>
<comment type="caution">
    <text evidence="5">The sequence shown here is derived from an EMBL/GenBank/DDBJ whole genome shotgun (WGS) entry which is preliminary data.</text>
</comment>
<evidence type="ECO:0000256" key="2">
    <source>
        <dbReference type="ARBA" id="ARBA00022771"/>
    </source>
</evidence>
<name>A0AAV0Y937_9HEMI</name>
<dbReference type="Gene3D" id="2.20.25.240">
    <property type="match status" value="1"/>
</dbReference>
<dbReference type="GO" id="GO:0008270">
    <property type="term" value="F:zinc ion binding"/>
    <property type="evidence" value="ECO:0007669"/>
    <property type="project" value="UniProtKB-KW"/>
</dbReference>
<dbReference type="Pfam" id="PF04500">
    <property type="entry name" value="FLYWCH"/>
    <property type="match status" value="1"/>
</dbReference>
<dbReference type="Proteomes" id="UP001160148">
    <property type="component" value="Unassembled WGS sequence"/>
</dbReference>
<protein>
    <recommendedName>
        <fullName evidence="4">FLYWCH-type domain-containing protein</fullName>
    </recommendedName>
</protein>
<dbReference type="Gene3D" id="3.30.70.330">
    <property type="match status" value="1"/>
</dbReference>
<evidence type="ECO:0000256" key="3">
    <source>
        <dbReference type="ARBA" id="ARBA00022833"/>
    </source>
</evidence>
<organism evidence="5 6">
    <name type="scientific">Macrosiphum euphorbiae</name>
    <name type="common">potato aphid</name>
    <dbReference type="NCBI Taxonomy" id="13131"/>
    <lineage>
        <taxon>Eukaryota</taxon>
        <taxon>Metazoa</taxon>
        <taxon>Ecdysozoa</taxon>
        <taxon>Arthropoda</taxon>
        <taxon>Hexapoda</taxon>
        <taxon>Insecta</taxon>
        <taxon>Pterygota</taxon>
        <taxon>Neoptera</taxon>
        <taxon>Paraneoptera</taxon>
        <taxon>Hemiptera</taxon>
        <taxon>Sternorrhyncha</taxon>
        <taxon>Aphidomorpha</taxon>
        <taxon>Aphidoidea</taxon>
        <taxon>Aphididae</taxon>
        <taxon>Macrosiphini</taxon>
        <taxon>Macrosiphum</taxon>
    </lineage>
</organism>
<evidence type="ECO:0000313" key="5">
    <source>
        <dbReference type="EMBL" id="CAI6375821.1"/>
    </source>
</evidence>
<evidence type="ECO:0000256" key="1">
    <source>
        <dbReference type="ARBA" id="ARBA00022723"/>
    </source>
</evidence>
<accession>A0AAV0Y937</accession>
<keyword evidence="1" id="KW-0479">Metal-binding</keyword>
<gene>
    <name evidence="5" type="ORF">MEUPH1_LOCUS29267</name>
</gene>
<keyword evidence="6" id="KW-1185">Reference proteome</keyword>
<reference evidence="5 6" key="1">
    <citation type="submission" date="2023-01" db="EMBL/GenBank/DDBJ databases">
        <authorList>
            <person name="Whitehead M."/>
        </authorList>
    </citation>
    <scope>NUCLEOTIDE SEQUENCE [LARGE SCALE GENOMIC DNA]</scope>
</reference>
<dbReference type="InterPro" id="IPR012677">
    <property type="entry name" value="Nucleotide-bd_a/b_plait_sf"/>
</dbReference>
<dbReference type="InterPro" id="IPR007588">
    <property type="entry name" value="Znf_FLYWCH"/>
</dbReference>
<evidence type="ECO:0000259" key="4">
    <source>
        <dbReference type="Pfam" id="PF04500"/>
    </source>
</evidence>